<organism evidence="1 2">
    <name type="scientific">Vaccinium darrowii</name>
    <dbReference type="NCBI Taxonomy" id="229202"/>
    <lineage>
        <taxon>Eukaryota</taxon>
        <taxon>Viridiplantae</taxon>
        <taxon>Streptophyta</taxon>
        <taxon>Embryophyta</taxon>
        <taxon>Tracheophyta</taxon>
        <taxon>Spermatophyta</taxon>
        <taxon>Magnoliopsida</taxon>
        <taxon>eudicotyledons</taxon>
        <taxon>Gunneridae</taxon>
        <taxon>Pentapetalae</taxon>
        <taxon>asterids</taxon>
        <taxon>Ericales</taxon>
        <taxon>Ericaceae</taxon>
        <taxon>Vaccinioideae</taxon>
        <taxon>Vaccinieae</taxon>
        <taxon>Vaccinium</taxon>
    </lineage>
</organism>
<comment type="caution">
    <text evidence="1">The sequence shown here is derived from an EMBL/GenBank/DDBJ whole genome shotgun (WGS) entry which is preliminary data.</text>
</comment>
<name>A0ACB7XIX5_9ERIC</name>
<dbReference type="EMBL" id="CM037160">
    <property type="protein sequence ID" value="KAH7840764.1"/>
    <property type="molecule type" value="Genomic_DNA"/>
</dbReference>
<reference evidence="1 2" key="1">
    <citation type="journal article" date="2021" name="Hortic Res">
        <title>High-quality reference genome and annotation aids understanding of berry development for evergreen blueberry (Vaccinium darrowii).</title>
        <authorList>
            <person name="Yu J."/>
            <person name="Hulse-Kemp A.M."/>
            <person name="Babiker E."/>
            <person name="Staton M."/>
        </authorList>
    </citation>
    <scope>NUCLEOTIDE SEQUENCE [LARGE SCALE GENOMIC DNA]</scope>
    <source>
        <strain evidence="2">cv. NJ 8807/NJ 8810</strain>
        <tissue evidence="1">Young leaf</tissue>
    </source>
</reference>
<dbReference type="Proteomes" id="UP000828048">
    <property type="component" value="Chromosome 10"/>
</dbReference>
<evidence type="ECO:0000313" key="2">
    <source>
        <dbReference type="Proteomes" id="UP000828048"/>
    </source>
</evidence>
<gene>
    <name evidence="1" type="ORF">Vadar_021278</name>
</gene>
<accession>A0ACB7XIX5</accession>
<keyword evidence="2" id="KW-1185">Reference proteome</keyword>
<protein>
    <submittedName>
        <fullName evidence="1">Uncharacterized protein</fullName>
    </submittedName>
</protein>
<sequence length="864" mass="96699">MTRSGGIASSSAAPSARRSSRATNPRRPSRPTQPLHSAVPPSQCDSSWASRHLALPTVFDVDNFFRDNEDTRWAVEEFEQRGLQGLFGPFESAYPRIVRLFYQNLVMNQGHNETLSTVIDGVTITVTRADIAAALHSQVVSGCTPYPAATTFDEIVRGHREERNGRLLEALYAFQNGYELSIPELIWAEMFKFWKASKVHKTRSSLARVEFTWFGTVSQTPTPTPTPIPTPTLTPSPPSPPPPPSPSPPPATVVTPTPSPASTPITAEQFDALRSELAAIRTEQSTIIEQQATIVQQQTDIVEQQKAFVEQQKAFVECYKLDSSRLNSILEGVLERLPPNITRSWDNQSQIQAPFQVPISWPSDSTLTQSWVISLMQAFDWGSRNLSPSKLPSLLPLEVLDKLVLSASEILHNEPNIVRIDEFGADSRIVVVGDIKGQLHDLIFLLRDAGFPADNKIFVFNGDYVGRGAWGLETFLLLLAWKVFLPHKVYLLRGNHESKYCTSVYGFEKEVLTKYGDKGNHVYKECLSCFQGLPLASVIGGRVYTAHGGIFRSMATNPSRRSKRKKTHDEANSLVLGSLDDLSNAKRTVVNPPWEGQNLILGDVLWSDPSMSPGLYPNTKRGMGLFWGPDCTEEFLKKCNLKLIIRSHEGPDAREKRPGLEGMNEGYTVDHVVESGRLITLFSAPDYPQFQATEERYNNKGAYIVLEPPHFDTPVFHSFEAVTPRPEANPFYDYKNLIDSDEELDLESIDAVVFSAEVILEQASVIQYFTDQDMESSSAGVYECFATICKYLEESVVTDPDKTFRSNTGWLWSLTCCKQMQVFLYVTVVFVCVILDCCPWFEFSDLELIGTLYALKCLTVPKYL</sequence>
<proteinExistence type="predicted"/>
<evidence type="ECO:0000313" key="1">
    <source>
        <dbReference type="EMBL" id="KAH7840764.1"/>
    </source>
</evidence>